<keyword evidence="1" id="KW-1133">Transmembrane helix</keyword>
<gene>
    <name evidence="2" type="ORF">H0A61_01419</name>
</gene>
<reference evidence="2" key="1">
    <citation type="submission" date="2020-07" db="EMBL/GenBank/DDBJ databases">
        <title>Koleobacter methoxysyntrophicus gen. nov., sp. nov., a novel anaerobic bacterium isolated from deep subsurface oil field and proposal of Koleobacterales ord. nov. in the phylum Firmicutes.</title>
        <authorList>
            <person name="Sakamoto S."/>
            <person name="Tamaki H."/>
        </authorList>
    </citation>
    <scope>NUCLEOTIDE SEQUENCE</scope>
    <source>
        <strain evidence="2">NRmbB1</strain>
    </source>
</reference>
<dbReference type="AlphaFoldDB" id="A0A8A0RN80"/>
<dbReference type="EMBL" id="CP059066">
    <property type="protein sequence ID" value="QSQ09060.1"/>
    <property type="molecule type" value="Genomic_DNA"/>
</dbReference>
<dbReference type="Pfam" id="PF09527">
    <property type="entry name" value="ATPase_gene1"/>
    <property type="match status" value="1"/>
</dbReference>
<organism evidence="2 3">
    <name type="scientific">Koleobacter methoxysyntrophicus</name>
    <dbReference type="NCBI Taxonomy" id="2751313"/>
    <lineage>
        <taxon>Bacteria</taxon>
        <taxon>Bacillati</taxon>
        <taxon>Bacillota</taxon>
        <taxon>Clostridia</taxon>
        <taxon>Koleobacterales</taxon>
        <taxon>Koleobacteraceae</taxon>
        <taxon>Koleobacter</taxon>
    </lineage>
</organism>
<accession>A0A8A0RN80</accession>
<feature type="transmembrane region" description="Helical" evidence="1">
    <location>
        <begin position="7"/>
        <end position="28"/>
    </location>
</feature>
<dbReference type="InterPro" id="IPR032820">
    <property type="entry name" value="ATPase_put"/>
</dbReference>
<proteinExistence type="predicted"/>
<evidence type="ECO:0000313" key="2">
    <source>
        <dbReference type="EMBL" id="QSQ09060.1"/>
    </source>
</evidence>
<feature type="transmembrane region" description="Helical" evidence="1">
    <location>
        <begin position="40"/>
        <end position="61"/>
    </location>
</feature>
<dbReference type="Proteomes" id="UP000662904">
    <property type="component" value="Chromosome"/>
</dbReference>
<evidence type="ECO:0000313" key="3">
    <source>
        <dbReference type="Proteomes" id="UP000662904"/>
    </source>
</evidence>
<evidence type="ECO:0000256" key="1">
    <source>
        <dbReference type="SAM" id="Phobius"/>
    </source>
</evidence>
<keyword evidence="1" id="KW-0812">Transmembrane</keyword>
<keyword evidence="3" id="KW-1185">Reference proteome</keyword>
<dbReference type="KEGG" id="kme:H0A61_01419"/>
<protein>
    <recommendedName>
        <fullName evidence="4">AtpZ/AtpI family protein</fullName>
    </recommendedName>
</protein>
<evidence type="ECO:0008006" key="4">
    <source>
        <dbReference type="Google" id="ProtNLM"/>
    </source>
</evidence>
<keyword evidence="1" id="KW-0472">Membrane</keyword>
<sequence>MKGLYGLSLVGFLGFSIALPLIGGIYLGRVLDERLGTQPLLLILGILLGIGTGFRSAYIVLSRGPKGK</sequence>
<name>A0A8A0RN80_9FIRM</name>